<organism evidence="3 4">
    <name type="scientific">Mariprofundus aestuarium</name>
    <dbReference type="NCBI Taxonomy" id="1921086"/>
    <lineage>
        <taxon>Bacteria</taxon>
        <taxon>Pseudomonadati</taxon>
        <taxon>Pseudomonadota</taxon>
        <taxon>Candidatius Mariprofundia</taxon>
        <taxon>Mariprofundales</taxon>
        <taxon>Mariprofundaceae</taxon>
        <taxon>Mariprofundus</taxon>
    </lineage>
</organism>
<evidence type="ECO:0000256" key="1">
    <source>
        <dbReference type="SAM" id="SignalP"/>
    </source>
</evidence>
<name>A0A2K8KY48_MARES</name>
<keyword evidence="4" id="KW-1185">Reference proteome</keyword>
<feature type="domain" description="Transglycosylase SLT" evidence="2">
    <location>
        <begin position="57"/>
        <end position="345"/>
    </location>
</feature>
<feature type="signal peptide" evidence="1">
    <location>
        <begin position="1"/>
        <end position="38"/>
    </location>
</feature>
<sequence length="356" mass="40295">MNPLLPAPEPLKMLFQRLACSALLLCGMALLLPLAVNAANHEPDGTQYISREELVIKLATETGIAATEIRTILNKATFLPKVIKQMNGQWEAAPYVKYRPLFIKQSMLEKGDAYLKENQGDFSAIEKKYRVDSAIVGAILGIETKFGQLHGNKPILDSLYTLSTGFPRRADFFRKQLGAIIIISRQDKLRLNELKGSYAGAFGAIQFIPTSFRDFAVDEDGDGIRDVFNSQQDIIASVANYFQKHEWQYGRPSAYWLPAGTKLNSKWNKWATGKLEHWVTLGELRQSMPNVFNPIPRPWQNADKVSIIEMETKNGKQFALVHYNFRVIMRYNSSYNYAMAVTEIAAMLERKTFAVD</sequence>
<dbReference type="Gene3D" id="1.10.8.350">
    <property type="entry name" value="Bacterial muramidase"/>
    <property type="match status" value="1"/>
</dbReference>
<dbReference type="SUPFAM" id="SSF53955">
    <property type="entry name" value="Lysozyme-like"/>
    <property type="match status" value="1"/>
</dbReference>
<reference evidence="3 4" key="1">
    <citation type="submission" date="2016-12" db="EMBL/GenBank/DDBJ databases">
        <title>Isolation and genomic insights into novel planktonic Zetaproteobacteria from stratified waters of the Chesapeake Bay.</title>
        <authorList>
            <person name="McAllister S.M."/>
            <person name="Kato S."/>
            <person name="Chan C.S."/>
            <person name="Chiu B.K."/>
            <person name="Field E.K."/>
        </authorList>
    </citation>
    <scope>NUCLEOTIDE SEQUENCE [LARGE SCALE GENOMIC DNA]</scope>
    <source>
        <strain evidence="3 4">CP-5</strain>
    </source>
</reference>
<feature type="chain" id="PRO_5014668643" evidence="1">
    <location>
        <begin position="39"/>
        <end position="356"/>
    </location>
</feature>
<dbReference type="RefSeq" id="WP_100277724.1">
    <property type="nucleotide sequence ID" value="NZ_CP018799.1"/>
</dbReference>
<dbReference type="PANTHER" id="PTHR30163">
    <property type="entry name" value="MEMBRANE-BOUND LYTIC MUREIN TRANSGLYCOSYLASE B"/>
    <property type="match status" value="1"/>
</dbReference>
<dbReference type="AlphaFoldDB" id="A0A2K8KY48"/>
<dbReference type="InterPro" id="IPR031304">
    <property type="entry name" value="SLT_2"/>
</dbReference>
<dbReference type="Proteomes" id="UP000231701">
    <property type="component" value="Chromosome"/>
</dbReference>
<dbReference type="Gene3D" id="1.10.530.10">
    <property type="match status" value="1"/>
</dbReference>
<dbReference type="EMBL" id="CP018799">
    <property type="protein sequence ID" value="ATX79887.1"/>
    <property type="molecule type" value="Genomic_DNA"/>
</dbReference>
<dbReference type="PANTHER" id="PTHR30163:SF9">
    <property type="entry name" value="MEMBRANE-BOUND LYTIC MUREIN TRANSGLYCOSYLASE B"/>
    <property type="match status" value="1"/>
</dbReference>
<gene>
    <name evidence="3" type="ORF">Ga0123461_1473</name>
</gene>
<keyword evidence="1" id="KW-0732">Signal</keyword>
<accession>A0A2K8KY48</accession>
<dbReference type="InterPro" id="IPR043426">
    <property type="entry name" value="MltB-like"/>
</dbReference>
<dbReference type="InterPro" id="IPR023346">
    <property type="entry name" value="Lysozyme-like_dom_sf"/>
</dbReference>
<dbReference type="KEGG" id="maes:Ga0123461_1473"/>
<dbReference type="GO" id="GO:0008933">
    <property type="term" value="F:peptidoglycan lytic transglycosylase activity"/>
    <property type="evidence" value="ECO:0007669"/>
    <property type="project" value="TreeGrafter"/>
</dbReference>
<evidence type="ECO:0000259" key="2">
    <source>
        <dbReference type="Pfam" id="PF13406"/>
    </source>
</evidence>
<dbReference type="OrthoDB" id="9772911at2"/>
<proteinExistence type="predicted"/>
<dbReference type="Pfam" id="PF13406">
    <property type="entry name" value="SLT_2"/>
    <property type="match status" value="1"/>
</dbReference>
<dbReference type="GO" id="GO:0009253">
    <property type="term" value="P:peptidoglycan catabolic process"/>
    <property type="evidence" value="ECO:0007669"/>
    <property type="project" value="TreeGrafter"/>
</dbReference>
<evidence type="ECO:0000313" key="3">
    <source>
        <dbReference type="EMBL" id="ATX79887.1"/>
    </source>
</evidence>
<protein>
    <submittedName>
        <fullName evidence="3">Membrane-bound lytic murein transglycosylase B</fullName>
    </submittedName>
</protein>
<evidence type="ECO:0000313" key="4">
    <source>
        <dbReference type="Proteomes" id="UP000231701"/>
    </source>
</evidence>